<dbReference type="GO" id="GO:0015074">
    <property type="term" value="P:DNA integration"/>
    <property type="evidence" value="ECO:0007669"/>
    <property type="project" value="InterPro"/>
</dbReference>
<dbReference type="PANTHER" id="PTHR10948:SF23">
    <property type="entry name" value="TRANSPOSASE INSI FOR INSERTION SEQUENCE ELEMENT IS30A-RELATED"/>
    <property type="match status" value="1"/>
</dbReference>
<dbReference type="GO" id="GO:0003676">
    <property type="term" value="F:nucleic acid binding"/>
    <property type="evidence" value="ECO:0007669"/>
    <property type="project" value="InterPro"/>
</dbReference>
<dbReference type="PROSITE" id="PS50994">
    <property type="entry name" value="INTEGRASE"/>
    <property type="match status" value="1"/>
</dbReference>
<feature type="domain" description="Integrase catalytic" evidence="1">
    <location>
        <begin position="3"/>
        <end position="163"/>
    </location>
</feature>
<dbReference type="PANTHER" id="PTHR10948">
    <property type="entry name" value="TRANSPOSASE"/>
    <property type="match status" value="1"/>
</dbReference>
<name>D1QW79_9BACT</name>
<sequence length="164" mass="18816">MIDERDPQADGTRFGDWEMDTIVGKDGRGAILTLVERSKDYLLMRKLPQGKNAQALARTAVAMLTPFIGTIRSITTDNGSEFACHKFIAQRLKTKVYFAQTYCSWEKGNIEDTNKLIGQYIPKGTAFEQYDDNRIKQIQMKINARPRKKLNFATPKQEFYNLII</sequence>
<gene>
    <name evidence="2" type="ORF">HMPREF0971_03274</name>
</gene>
<dbReference type="AlphaFoldDB" id="D1QW79"/>
<comment type="caution">
    <text evidence="2">The sequence shown here is derived from an EMBL/GenBank/DDBJ whole genome shotgun (WGS) entry which is preliminary data.</text>
</comment>
<dbReference type="SUPFAM" id="SSF53098">
    <property type="entry name" value="Ribonuclease H-like"/>
    <property type="match status" value="1"/>
</dbReference>
<dbReference type="HOGENOM" id="CLU_035706_4_0_10"/>
<protein>
    <submittedName>
        <fullName evidence="2">Integrase core domain protein</fullName>
    </submittedName>
</protein>
<dbReference type="InterPro" id="IPR053392">
    <property type="entry name" value="Transposase_IS30-like"/>
</dbReference>
<dbReference type="EMBL" id="ACUZ02000066">
    <property type="protein sequence ID" value="EFB30419.1"/>
    <property type="molecule type" value="Genomic_DNA"/>
</dbReference>
<evidence type="ECO:0000313" key="2">
    <source>
        <dbReference type="EMBL" id="EFB30419.1"/>
    </source>
</evidence>
<dbReference type="GO" id="GO:0032196">
    <property type="term" value="P:transposition"/>
    <property type="evidence" value="ECO:0007669"/>
    <property type="project" value="TreeGrafter"/>
</dbReference>
<dbReference type="InterPro" id="IPR012337">
    <property type="entry name" value="RNaseH-like_sf"/>
</dbReference>
<dbReference type="GO" id="GO:0005829">
    <property type="term" value="C:cytosol"/>
    <property type="evidence" value="ECO:0007669"/>
    <property type="project" value="TreeGrafter"/>
</dbReference>
<dbReference type="NCBIfam" id="NF033563">
    <property type="entry name" value="transpos_IS30"/>
    <property type="match status" value="1"/>
</dbReference>
<dbReference type="InterPro" id="IPR036397">
    <property type="entry name" value="RNaseH_sf"/>
</dbReference>
<proteinExistence type="predicted"/>
<reference evidence="2 3" key="1">
    <citation type="submission" date="2009-11" db="EMBL/GenBank/DDBJ databases">
        <authorList>
            <person name="Weinstock G."/>
            <person name="Sodergren E."/>
            <person name="Clifton S."/>
            <person name="Fulton L."/>
            <person name="Fulton B."/>
            <person name="Courtney L."/>
            <person name="Fronick C."/>
            <person name="Harrison M."/>
            <person name="Strong C."/>
            <person name="Farmer C."/>
            <person name="Delahaunty K."/>
            <person name="Markovic C."/>
            <person name="Hall O."/>
            <person name="Minx P."/>
            <person name="Tomlinson C."/>
            <person name="Mitreva M."/>
            <person name="Nelson J."/>
            <person name="Hou S."/>
            <person name="Wollam A."/>
            <person name="Pepin K.H."/>
            <person name="Johnson M."/>
            <person name="Bhonagiri V."/>
            <person name="Nash W.E."/>
            <person name="Warren W."/>
            <person name="Chinwalla A."/>
            <person name="Mardis E.R."/>
            <person name="Wilson R.K."/>
        </authorList>
    </citation>
    <scope>NUCLEOTIDE SEQUENCE [LARGE SCALE GENOMIC DNA]</scope>
    <source>
        <strain evidence="2 3">F0302</strain>
    </source>
</reference>
<dbReference type="GO" id="GO:0004803">
    <property type="term" value="F:transposase activity"/>
    <property type="evidence" value="ECO:0007669"/>
    <property type="project" value="TreeGrafter"/>
</dbReference>
<evidence type="ECO:0000313" key="3">
    <source>
        <dbReference type="Proteomes" id="UP000004079"/>
    </source>
</evidence>
<organism evidence="2 3">
    <name type="scientific">Segatella oris F0302</name>
    <dbReference type="NCBI Taxonomy" id="649760"/>
    <lineage>
        <taxon>Bacteria</taxon>
        <taxon>Pseudomonadati</taxon>
        <taxon>Bacteroidota</taxon>
        <taxon>Bacteroidia</taxon>
        <taxon>Bacteroidales</taxon>
        <taxon>Prevotellaceae</taxon>
        <taxon>Segatella</taxon>
    </lineage>
</organism>
<dbReference type="InterPro" id="IPR001584">
    <property type="entry name" value="Integrase_cat-core"/>
</dbReference>
<evidence type="ECO:0000259" key="1">
    <source>
        <dbReference type="PROSITE" id="PS50994"/>
    </source>
</evidence>
<dbReference type="STRING" id="649760.HMPREF0971_03274"/>
<accession>D1QW79</accession>
<dbReference type="Gene3D" id="3.30.420.10">
    <property type="entry name" value="Ribonuclease H-like superfamily/Ribonuclease H"/>
    <property type="match status" value="1"/>
</dbReference>
<dbReference type="Proteomes" id="UP000004079">
    <property type="component" value="Unassembled WGS sequence"/>
</dbReference>
<dbReference type="InterPro" id="IPR051917">
    <property type="entry name" value="Transposase-Integrase"/>
</dbReference>